<gene>
    <name evidence="3" type="ORF">BO71DRAFT_394093</name>
</gene>
<feature type="compositionally biased region" description="Basic residues" evidence="1">
    <location>
        <begin position="217"/>
        <end position="226"/>
    </location>
</feature>
<dbReference type="CDD" id="cd06257">
    <property type="entry name" value="DnaJ"/>
    <property type="match status" value="1"/>
</dbReference>
<dbReference type="InterPro" id="IPR001623">
    <property type="entry name" value="DnaJ_domain"/>
</dbReference>
<dbReference type="InterPro" id="IPR036869">
    <property type="entry name" value="J_dom_sf"/>
</dbReference>
<dbReference type="OrthoDB" id="110024at2759"/>
<dbReference type="PANTHER" id="PTHR44144">
    <property type="entry name" value="DNAJ HOMOLOG SUBFAMILY C MEMBER 9"/>
    <property type="match status" value="1"/>
</dbReference>
<dbReference type="FunFam" id="1.10.287.110:FF:000110">
    <property type="entry name" value="DnaJ domain protein (AFU_orthologue AFUA_2G13210)"/>
    <property type="match status" value="1"/>
</dbReference>
<dbReference type="GO" id="GO:0005737">
    <property type="term" value="C:cytoplasm"/>
    <property type="evidence" value="ECO:0007669"/>
    <property type="project" value="TreeGrafter"/>
</dbReference>
<dbReference type="Pfam" id="PF23302">
    <property type="entry name" value="HTH_DNAJC9"/>
    <property type="match status" value="1"/>
</dbReference>
<evidence type="ECO:0000313" key="4">
    <source>
        <dbReference type="Proteomes" id="UP000247810"/>
    </source>
</evidence>
<feature type="region of interest" description="Disordered" evidence="1">
    <location>
        <begin position="191"/>
        <end position="228"/>
    </location>
</feature>
<proteinExistence type="predicted"/>
<dbReference type="STRING" id="1448320.A0A319DPM6"/>
<evidence type="ECO:0000313" key="3">
    <source>
        <dbReference type="EMBL" id="PYH99610.1"/>
    </source>
</evidence>
<dbReference type="EMBL" id="KZ825800">
    <property type="protein sequence ID" value="PYH99610.1"/>
    <property type="molecule type" value="Genomic_DNA"/>
</dbReference>
<reference evidence="3 4" key="1">
    <citation type="submission" date="2018-02" db="EMBL/GenBank/DDBJ databases">
        <title>The genomes of Aspergillus section Nigri reveals drivers in fungal speciation.</title>
        <authorList>
            <consortium name="DOE Joint Genome Institute"/>
            <person name="Vesth T.C."/>
            <person name="Nybo J."/>
            <person name="Theobald S."/>
            <person name="Brandl J."/>
            <person name="Frisvad J.C."/>
            <person name="Nielsen K.F."/>
            <person name="Lyhne E.K."/>
            <person name="Kogle M.E."/>
            <person name="Kuo A."/>
            <person name="Riley R."/>
            <person name="Clum A."/>
            <person name="Nolan M."/>
            <person name="Lipzen A."/>
            <person name="Salamov A."/>
            <person name="Henrissat B."/>
            <person name="Wiebenga A."/>
            <person name="De vries R.P."/>
            <person name="Grigoriev I.V."/>
            <person name="Mortensen U.H."/>
            <person name="Andersen M.R."/>
            <person name="Baker S.E."/>
        </authorList>
    </citation>
    <scope>NUCLEOTIDE SEQUENCE [LARGE SCALE GENOMIC DNA]</scope>
    <source>
        <strain evidence="3 4">CBS 707.79</strain>
    </source>
</reference>
<feature type="compositionally biased region" description="Low complexity" evidence="1">
    <location>
        <begin position="286"/>
        <end position="299"/>
    </location>
</feature>
<dbReference type="PRINTS" id="PR00625">
    <property type="entry name" value="JDOMAIN"/>
</dbReference>
<keyword evidence="4" id="KW-1185">Reference proteome</keyword>
<dbReference type="PROSITE" id="PS50076">
    <property type="entry name" value="DNAJ_2"/>
    <property type="match status" value="1"/>
</dbReference>
<feature type="compositionally biased region" description="Basic and acidic residues" evidence="1">
    <location>
        <begin position="257"/>
        <end position="270"/>
    </location>
</feature>
<organism evidence="3 4">
    <name type="scientific">Aspergillus ellipticus CBS 707.79</name>
    <dbReference type="NCBI Taxonomy" id="1448320"/>
    <lineage>
        <taxon>Eukaryota</taxon>
        <taxon>Fungi</taxon>
        <taxon>Dikarya</taxon>
        <taxon>Ascomycota</taxon>
        <taxon>Pezizomycotina</taxon>
        <taxon>Eurotiomycetes</taxon>
        <taxon>Eurotiomycetidae</taxon>
        <taxon>Eurotiales</taxon>
        <taxon>Aspergillaceae</taxon>
        <taxon>Aspergillus</taxon>
        <taxon>Aspergillus subgen. Circumdati</taxon>
    </lineage>
</organism>
<dbReference type="PANTHER" id="PTHR44144:SF1">
    <property type="entry name" value="DNAJ HOMOLOG SUBFAMILY C MEMBER 9"/>
    <property type="match status" value="1"/>
</dbReference>
<dbReference type="InterPro" id="IPR056453">
    <property type="entry name" value="HTH_DNAJC9"/>
</dbReference>
<dbReference type="AlphaFoldDB" id="A0A319DPM6"/>
<dbReference type="InterPro" id="IPR018253">
    <property type="entry name" value="DnaJ_domain_CS"/>
</dbReference>
<dbReference type="Pfam" id="PF00226">
    <property type="entry name" value="DnaJ"/>
    <property type="match status" value="1"/>
</dbReference>
<evidence type="ECO:0000259" key="2">
    <source>
        <dbReference type="PROSITE" id="PS50076"/>
    </source>
</evidence>
<dbReference type="GO" id="GO:0005634">
    <property type="term" value="C:nucleus"/>
    <property type="evidence" value="ECO:0007669"/>
    <property type="project" value="TreeGrafter"/>
</dbReference>
<feature type="region of interest" description="Disordered" evidence="1">
    <location>
        <begin position="257"/>
        <end position="308"/>
    </location>
</feature>
<dbReference type="InterPro" id="IPR052594">
    <property type="entry name" value="J_domain-containing_protein"/>
</dbReference>
<dbReference type="PROSITE" id="PS00636">
    <property type="entry name" value="DNAJ_1"/>
    <property type="match status" value="1"/>
</dbReference>
<dbReference type="VEuPathDB" id="FungiDB:BO71DRAFT_394093"/>
<name>A0A319DPM6_9EURO</name>
<dbReference type="Gene3D" id="1.10.287.110">
    <property type="entry name" value="DnaJ domain"/>
    <property type="match status" value="1"/>
</dbReference>
<feature type="compositionally biased region" description="Basic and acidic residues" evidence="1">
    <location>
        <begin position="198"/>
        <end position="216"/>
    </location>
</feature>
<dbReference type="GO" id="GO:0031072">
    <property type="term" value="F:heat shock protein binding"/>
    <property type="evidence" value="ECO:0007669"/>
    <property type="project" value="TreeGrafter"/>
</dbReference>
<dbReference type="SMART" id="SM00271">
    <property type="entry name" value="DnaJ"/>
    <property type="match status" value="1"/>
</dbReference>
<sequence>MENDEELPHIPNEPPLDTDLYDILGVNDDATPDQIKSAYRKMALRHHPDKAPAKSKDEANQKFQQIAFAYAILSDERRRRRFDLTGSTAQVVEEDDDFDWVDFYREQFSSAIDTNALDKLKQEYQGSEDEAKDVLAAYEKFRGDLDKVYESVMLSNVIDDDERFRAIIDTAIAEERTKEYKKYVEEPERKRQLRLKRAQKEAEEAEELGKEIEQKKAGKGKGKGAQKKGAADFNDLAALIQQRQASRASNFFERLEEKYSLDDSSQDKGKGKGKKRAARFEEPPEEAFQATAARQASKSGQKKKKSKV</sequence>
<evidence type="ECO:0000256" key="1">
    <source>
        <dbReference type="SAM" id="MobiDB-lite"/>
    </source>
</evidence>
<accession>A0A319DPM6</accession>
<dbReference type="SUPFAM" id="SSF46565">
    <property type="entry name" value="Chaperone J-domain"/>
    <property type="match status" value="1"/>
</dbReference>
<dbReference type="Proteomes" id="UP000247810">
    <property type="component" value="Unassembled WGS sequence"/>
</dbReference>
<protein>
    <submittedName>
        <fullName evidence="3">DnaJ-domain-containing protein</fullName>
    </submittedName>
</protein>
<feature type="domain" description="J" evidence="2">
    <location>
        <begin position="19"/>
        <end position="86"/>
    </location>
</feature>